<dbReference type="FunFam" id="3.40.605.10:FF:000026">
    <property type="entry name" value="Aldehyde dehydrogenase, putative"/>
    <property type="match status" value="1"/>
</dbReference>
<dbReference type="InterPro" id="IPR016162">
    <property type="entry name" value="Ald_DH_N"/>
</dbReference>
<dbReference type="InterPro" id="IPR016160">
    <property type="entry name" value="Ald_DH_CS_CYS"/>
</dbReference>
<evidence type="ECO:0000259" key="5">
    <source>
        <dbReference type="Pfam" id="PF00171"/>
    </source>
</evidence>
<dbReference type="PANTHER" id="PTHR11699">
    <property type="entry name" value="ALDEHYDE DEHYDROGENASE-RELATED"/>
    <property type="match status" value="1"/>
</dbReference>
<sequence>MISFPISSASRLLKPYPHSRLLLSVLHHRSTSSFTLPSGLTTTIQTGLFLNNEFVPSIGGQTFKSISPLPPHSDLATISEAHSADVDQAIAYARTAFKTTWGKRAAPGERARLLNRLADLIEQNASVLSEIEAWDSGKPLGIVRDLDIVDVVATLRYYAVPIKTFITDHCFWDVLRVAMSDKIHGQTTEVNDMTRLSFTKHEPIGVCAQIVPWNYPLMMMSWKIAPALAVGCCVVLKPSEFTSLSALKFAELVVEAGYPPGVFQILTGDGKTGGVLASHQGIDKVSFTGSTATGRKIMEASAKSNLKPVSLELGGKSPGIIFESADLDQATNWAMLGTFFNMGQDCTCNSRVFVQASVYDKVIEMLVAKSKLVTIGDQNKEGVNHGPLVSKSQYEKVMSFIEAGKVEGATLAAGGKSWGEDGWWVEPTIFTDCKPGMKIVDEEIFGPVMAVQKFETEEEVIKLANNTSYGLAAGFFSKDMNQCLRVVGELEAGTVWVNMTNILNPQIPFGGKKQSGFGKDLGAHALENYTSVKAVQMNFGEDFSWPM</sequence>
<proteinExistence type="inferred from homology"/>
<evidence type="ECO:0000256" key="2">
    <source>
        <dbReference type="ARBA" id="ARBA00023002"/>
    </source>
</evidence>
<dbReference type="PROSITE" id="PS00070">
    <property type="entry name" value="ALDEHYDE_DEHYDR_CYS"/>
    <property type="match status" value="1"/>
</dbReference>
<protein>
    <submittedName>
        <fullName evidence="6">Nad-aldehyde dehydrogenase</fullName>
    </submittedName>
</protein>
<dbReference type="InterPro" id="IPR015590">
    <property type="entry name" value="Aldehyde_DH_dom"/>
</dbReference>
<comment type="similarity">
    <text evidence="1 4">Belongs to the aldehyde dehydrogenase family.</text>
</comment>
<dbReference type="GO" id="GO:0004030">
    <property type="term" value="F:aldehyde dehydrogenase [NAD(P)+] activity"/>
    <property type="evidence" value="ECO:0007669"/>
    <property type="project" value="UniProtKB-ARBA"/>
</dbReference>
<feature type="active site" evidence="3">
    <location>
        <position position="312"/>
    </location>
</feature>
<dbReference type="Pfam" id="PF00171">
    <property type="entry name" value="Aldedh"/>
    <property type="match status" value="1"/>
</dbReference>
<reference evidence="6" key="1">
    <citation type="submission" date="2014-08" db="EMBL/GenBank/DDBJ databases">
        <authorList>
            <person name="Sharma Rahul"/>
            <person name="Thines Marco"/>
        </authorList>
    </citation>
    <scope>NUCLEOTIDE SEQUENCE</scope>
</reference>
<evidence type="ECO:0000256" key="3">
    <source>
        <dbReference type="PROSITE-ProRule" id="PRU10007"/>
    </source>
</evidence>
<dbReference type="PROSITE" id="PS00687">
    <property type="entry name" value="ALDEHYDE_DEHYDR_GLU"/>
    <property type="match status" value="1"/>
</dbReference>
<evidence type="ECO:0000313" key="6">
    <source>
        <dbReference type="EMBL" id="CED85251.1"/>
    </source>
</evidence>
<dbReference type="FunFam" id="3.40.309.10:FF:000012">
    <property type="entry name" value="Betaine aldehyde dehydrogenase"/>
    <property type="match status" value="1"/>
</dbReference>
<evidence type="ECO:0000256" key="4">
    <source>
        <dbReference type="RuleBase" id="RU003345"/>
    </source>
</evidence>
<dbReference type="InterPro" id="IPR016163">
    <property type="entry name" value="Ald_DH_C"/>
</dbReference>
<dbReference type="FunFam" id="3.40.605.10:FF:000007">
    <property type="entry name" value="NAD/NADP-dependent betaine aldehyde dehydrogenase"/>
    <property type="match status" value="1"/>
</dbReference>
<dbReference type="SUPFAM" id="SSF53720">
    <property type="entry name" value="ALDH-like"/>
    <property type="match status" value="1"/>
</dbReference>
<dbReference type="EMBL" id="LN483332">
    <property type="protein sequence ID" value="CED85251.1"/>
    <property type="molecule type" value="Genomic_DNA"/>
</dbReference>
<dbReference type="Gene3D" id="3.40.605.10">
    <property type="entry name" value="Aldehyde Dehydrogenase, Chain A, domain 1"/>
    <property type="match status" value="1"/>
</dbReference>
<organism evidence="6">
    <name type="scientific">Phaffia rhodozyma</name>
    <name type="common">Yeast</name>
    <name type="synonym">Xanthophyllomyces dendrorhous</name>
    <dbReference type="NCBI Taxonomy" id="264483"/>
    <lineage>
        <taxon>Eukaryota</taxon>
        <taxon>Fungi</taxon>
        <taxon>Dikarya</taxon>
        <taxon>Basidiomycota</taxon>
        <taxon>Agaricomycotina</taxon>
        <taxon>Tremellomycetes</taxon>
        <taxon>Cystofilobasidiales</taxon>
        <taxon>Mrakiaceae</taxon>
        <taxon>Phaffia</taxon>
    </lineage>
</organism>
<dbReference type="AlphaFoldDB" id="A0A0F7SUP5"/>
<accession>A0A0F7SUP5</accession>
<name>A0A0F7SUP5_PHARH</name>
<dbReference type="Gene3D" id="3.40.309.10">
    <property type="entry name" value="Aldehyde Dehydrogenase, Chain A, domain 2"/>
    <property type="match status" value="1"/>
</dbReference>
<dbReference type="InterPro" id="IPR029510">
    <property type="entry name" value="Ald_DH_CS_GLU"/>
</dbReference>
<feature type="domain" description="Aldehyde dehydrogenase" evidence="5">
    <location>
        <begin position="58"/>
        <end position="535"/>
    </location>
</feature>
<keyword evidence="2 4" id="KW-0560">Oxidoreductase</keyword>
<dbReference type="InterPro" id="IPR016161">
    <property type="entry name" value="Ald_DH/histidinol_DH"/>
</dbReference>
<evidence type="ECO:0000256" key="1">
    <source>
        <dbReference type="ARBA" id="ARBA00009986"/>
    </source>
</evidence>